<gene>
    <name evidence="1" type="ORF">M9H77_10523</name>
</gene>
<evidence type="ECO:0000313" key="1">
    <source>
        <dbReference type="EMBL" id="KAI5670159.1"/>
    </source>
</evidence>
<sequence length="257" mass="28007">MASNAEPVFVPEIGPDGIVRESPMISYTEKIIEAEQLQLRKYIAENYTKIRDVERELENLTLEMKLTSGPKKAALEHMRKKIEMSNERIRALKLTEEQARKAWEEASKAVKDEEAIKQKLCEDLNNLVQESSKSQMTRLEELKKRLSALNPSRSSMSASADRSPAGQTPNNSNQDGSSVASPADLTSRSDSHVSNQGNAGNVPTTNGSNQGPSLDVEGRVKKKTAIQGRGKGIGAVPKSRSAAPGWTGAGFDVDSRS</sequence>
<dbReference type="Proteomes" id="UP001060085">
    <property type="component" value="Linkage Group LG03"/>
</dbReference>
<dbReference type="EMBL" id="CM044703">
    <property type="protein sequence ID" value="KAI5670159.1"/>
    <property type="molecule type" value="Genomic_DNA"/>
</dbReference>
<evidence type="ECO:0000313" key="2">
    <source>
        <dbReference type="Proteomes" id="UP001060085"/>
    </source>
</evidence>
<reference evidence="2" key="1">
    <citation type="journal article" date="2023" name="Nat. Plants">
        <title>Single-cell RNA sequencing provides a high-resolution roadmap for understanding the multicellular compartmentation of specialized metabolism.</title>
        <authorList>
            <person name="Sun S."/>
            <person name="Shen X."/>
            <person name="Li Y."/>
            <person name="Li Y."/>
            <person name="Wang S."/>
            <person name="Li R."/>
            <person name="Zhang H."/>
            <person name="Shen G."/>
            <person name="Guo B."/>
            <person name="Wei J."/>
            <person name="Xu J."/>
            <person name="St-Pierre B."/>
            <person name="Chen S."/>
            <person name="Sun C."/>
        </authorList>
    </citation>
    <scope>NUCLEOTIDE SEQUENCE [LARGE SCALE GENOMIC DNA]</scope>
</reference>
<organism evidence="1 2">
    <name type="scientific">Catharanthus roseus</name>
    <name type="common">Madagascar periwinkle</name>
    <name type="synonym">Vinca rosea</name>
    <dbReference type="NCBI Taxonomy" id="4058"/>
    <lineage>
        <taxon>Eukaryota</taxon>
        <taxon>Viridiplantae</taxon>
        <taxon>Streptophyta</taxon>
        <taxon>Embryophyta</taxon>
        <taxon>Tracheophyta</taxon>
        <taxon>Spermatophyta</taxon>
        <taxon>Magnoliopsida</taxon>
        <taxon>eudicotyledons</taxon>
        <taxon>Gunneridae</taxon>
        <taxon>Pentapetalae</taxon>
        <taxon>asterids</taxon>
        <taxon>lamiids</taxon>
        <taxon>Gentianales</taxon>
        <taxon>Apocynaceae</taxon>
        <taxon>Rauvolfioideae</taxon>
        <taxon>Vinceae</taxon>
        <taxon>Catharanthinae</taxon>
        <taxon>Catharanthus</taxon>
    </lineage>
</organism>
<accession>A0ACC0BBX1</accession>
<protein>
    <submittedName>
        <fullName evidence="1">Uncharacterized protein</fullName>
    </submittedName>
</protein>
<name>A0ACC0BBX1_CATRO</name>
<proteinExistence type="predicted"/>
<comment type="caution">
    <text evidence="1">The sequence shown here is derived from an EMBL/GenBank/DDBJ whole genome shotgun (WGS) entry which is preliminary data.</text>
</comment>
<keyword evidence="2" id="KW-1185">Reference proteome</keyword>